<dbReference type="AlphaFoldDB" id="A0A1G8QY60"/>
<gene>
    <name evidence="7" type="ORF">SAMN04515654_12729</name>
</gene>
<keyword evidence="2" id="KW-1003">Cell membrane</keyword>
<organism evidence="7 8">
    <name type="scientific">Halanaerobium congolense</name>
    <dbReference type="NCBI Taxonomy" id="54121"/>
    <lineage>
        <taxon>Bacteria</taxon>
        <taxon>Bacillati</taxon>
        <taxon>Bacillota</taxon>
        <taxon>Clostridia</taxon>
        <taxon>Halanaerobiales</taxon>
        <taxon>Halanaerobiaceae</taxon>
        <taxon>Halanaerobium</taxon>
    </lineage>
</organism>
<keyword evidence="5 6" id="KW-0472">Membrane</keyword>
<feature type="transmembrane region" description="Helical" evidence="6">
    <location>
        <begin position="184"/>
        <end position="201"/>
    </location>
</feature>
<feature type="transmembrane region" description="Helical" evidence="6">
    <location>
        <begin position="221"/>
        <end position="241"/>
    </location>
</feature>
<name>A0A1G8QY60_9FIRM</name>
<evidence type="ECO:0000256" key="5">
    <source>
        <dbReference type="ARBA" id="ARBA00023136"/>
    </source>
</evidence>
<dbReference type="PANTHER" id="PTHR30250:SF11">
    <property type="entry name" value="O-ANTIGEN TRANSPORTER-RELATED"/>
    <property type="match status" value="1"/>
</dbReference>
<dbReference type="Pfam" id="PF01943">
    <property type="entry name" value="Polysacc_synt"/>
    <property type="match status" value="1"/>
</dbReference>
<protein>
    <submittedName>
        <fullName evidence="7">Membrane protein involved in the export of O-antigen and teichoic acid</fullName>
    </submittedName>
</protein>
<evidence type="ECO:0000256" key="4">
    <source>
        <dbReference type="ARBA" id="ARBA00022989"/>
    </source>
</evidence>
<evidence type="ECO:0000256" key="6">
    <source>
        <dbReference type="SAM" id="Phobius"/>
    </source>
</evidence>
<dbReference type="InterPro" id="IPR050833">
    <property type="entry name" value="Poly_Biosynth_Transport"/>
</dbReference>
<dbReference type="InterPro" id="IPR002797">
    <property type="entry name" value="Polysacc_synth"/>
</dbReference>
<dbReference type="PANTHER" id="PTHR30250">
    <property type="entry name" value="PST FAMILY PREDICTED COLANIC ACID TRANSPORTER"/>
    <property type="match status" value="1"/>
</dbReference>
<feature type="transmembrane region" description="Helical" evidence="6">
    <location>
        <begin position="261"/>
        <end position="288"/>
    </location>
</feature>
<reference evidence="7 8" key="1">
    <citation type="submission" date="2016-10" db="EMBL/GenBank/DDBJ databases">
        <authorList>
            <person name="de Groot N.N."/>
        </authorList>
    </citation>
    <scope>NUCLEOTIDE SEQUENCE [LARGE SCALE GENOMIC DNA]</scope>
    <source>
        <strain evidence="7 8">WG7</strain>
    </source>
</reference>
<evidence type="ECO:0000256" key="2">
    <source>
        <dbReference type="ARBA" id="ARBA00022475"/>
    </source>
</evidence>
<feature type="transmembrane region" description="Helical" evidence="6">
    <location>
        <begin position="454"/>
        <end position="478"/>
    </location>
</feature>
<keyword evidence="4 6" id="KW-1133">Transmembrane helix</keyword>
<comment type="subcellular location">
    <subcellularLocation>
        <location evidence="1">Cell membrane</location>
        <topology evidence="1">Multi-pass membrane protein</topology>
    </subcellularLocation>
</comment>
<feature type="transmembrane region" description="Helical" evidence="6">
    <location>
        <begin position="373"/>
        <end position="394"/>
    </location>
</feature>
<feature type="transmembrane region" description="Helical" evidence="6">
    <location>
        <begin position="45"/>
        <end position="63"/>
    </location>
</feature>
<dbReference type="GO" id="GO:0005886">
    <property type="term" value="C:plasma membrane"/>
    <property type="evidence" value="ECO:0007669"/>
    <property type="project" value="UniProtKB-SubCell"/>
</dbReference>
<accession>A0A1G8QY60</accession>
<sequence length="502" mass="56977">MEKELTDITKKSSYVFAGKIIGVIFGLIMNLVIARLYGAELYGRFIYIYTFISFFPSLTSLGLRNGLIYFIPKYTTNNDTEKRNTLITNSFILTSLLSVIIIVVISLNSDFISTNLLNNSELSPLIKIMSPLIILLTLNTISQGVFRGKMEIKDFIIGKDLLMPSIKLIVVTALYFLGLRIEGLILGYYIGFIVLIVYYLIKIILNNNIKPKDIRLKNRKLIYTTFKFSLPLFLTGFLTFFVNKTDTFMIGYFLEDVDVGIYNIALRIGTMSSFILIAFNTTFAPMISNLYEKNKIKELGSIYKIITKWILTINLIAFSLFILFSNEIMLFFGQEFTAGAYALIFIGVGQIVNVMVGPAGYLNIMTGKPQYELYSNIIVLILNIILNYIMIPIYGINGAAIASAISVGFTNVMRLILVYKDLNIHPYNISYFNAIISIVASLIVSIIFNSVLNIFWITQVVLVSLFMFILFIIIYYYIGFSDEDLFILNKIKNKALSIKNNN</sequence>
<keyword evidence="3 6" id="KW-0812">Transmembrane</keyword>
<feature type="transmembrane region" description="Helical" evidence="6">
    <location>
        <begin position="84"/>
        <end position="105"/>
    </location>
</feature>
<feature type="transmembrane region" description="Helical" evidence="6">
    <location>
        <begin position="400"/>
        <end position="419"/>
    </location>
</feature>
<feature type="transmembrane region" description="Helical" evidence="6">
    <location>
        <begin position="161"/>
        <end position="178"/>
    </location>
</feature>
<proteinExistence type="predicted"/>
<feature type="transmembrane region" description="Helical" evidence="6">
    <location>
        <begin position="338"/>
        <end position="361"/>
    </location>
</feature>
<feature type="transmembrane region" description="Helical" evidence="6">
    <location>
        <begin position="431"/>
        <end position="448"/>
    </location>
</feature>
<evidence type="ECO:0000256" key="1">
    <source>
        <dbReference type="ARBA" id="ARBA00004651"/>
    </source>
</evidence>
<evidence type="ECO:0000313" key="8">
    <source>
        <dbReference type="Proteomes" id="UP000198945"/>
    </source>
</evidence>
<feature type="transmembrane region" description="Helical" evidence="6">
    <location>
        <begin position="12"/>
        <end position="33"/>
    </location>
</feature>
<feature type="transmembrane region" description="Helical" evidence="6">
    <location>
        <begin position="125"/>
        <end position="141"/>
    </location>
</feature>
<evidence type="ECO:0000256" key="3">
    <source>
        <dbReference type="ARBA" id="ARBA00022692"/>
    </source>
</evidence>
<dbReference type="CDD" id="cd13128">
    <property type="entry name" value="MATE_Wzx_like"/>
    <property type="match status" value="1"/>
</dbReference>
<dbReference type="Proteomes" id="UP000198945">
    <property type="component" value="Unassembled WGS sequence"/>
</dbReference>
<dbReference type="EMBL" id="FNEH01000027">
    <property type="protein sequence ID" value="SDJ09659.1"/>
    <property type="molecule type" value="Genomic_DNA"/>
</dbReference>
<dbReference type="RefSeq" id="WP_167357575.1">
    <property type="nucleotide sequence ID" value="NZ_FNEH01000027.1"/>
</dbReference>
<feature type="transmembrane region" description="Helical" evidence="6">
    <location>
        <begin position="309"/>
        <end position="332"/>
    </location>
</feature>
<evidence type="ECO:0000313" key="7">
    <source>
        <dbReference type="EMBL" id="SDJ09659.1"/>
    </source>
</evidence>